<sequence>MTASKPLVYLLTGHPGSGKTTYAKQLARRGVVRLSVDEEVMARHGRFGVDYPAHDHLERQRPVLKEIQERLIQLIGSGHSVVLDHGLGRRGDRDHYKGVVERHGGSWRLLHFKVDADELIRRVTDRNQRQEGSPMSLEILRWIIENSEEPVDEGQVLVTAERPFHGQDLVPGPG</sequence>
<dbReference type="SUPFAM" id="SSF52540">
    <property type="entry name" value="P-loop containing nucleoside triphosphate hydrolases"/>
    <property type="match status" value="1"/>
</dbReference>
<accession>A0A9W6HVI7</accession>
<dbReference type="AlphaFoldDB" id="A0A9W6HVI7"/>
<evidence type="ECO:0008006" key="3">
    <source>
        <dbReference type="Google" id="ProtNLM"/>
    </source>
</evidence>
<evidence type="ECO:0000313" key="1">
    <source>
        <dbReference type="EMBL" id="GLK07067.1"/>
    </source>
</evidence>
<protein>
    <recommendedName>
        <fullName evidence="3">ATP-binding protein</fullName>
    </recommendedName>
</protein>
<dbReference type="Gene3D" id="3.40.50.300">
    <property type="entry name" value="P-loop containing nucleotide triphosphate hydrolases"/>
    <property type="match status" value="1"/>
</dbReference>
<dbReference type="InterPro" id="IPR027417">
    <property type="entry name" value="P-loop_NTPase"/>
</dbReference>
<comment type="caution">
    <text evidence="1">The sequence shown here is derived from an EMBL/GenBank/DDBJ whole genome shotgun (WGS) entry which is preliminary data.</text>
</comment>
<keyword evidence="2" id="KW-1185">Reference proteome</keyword>
<name>A0A9W6HVI7_9ACTN</name>
<gene>
    <name evidence="1" type="ORF">GCM10017600_04720</name>
</gene>
<organism evidence="1 2">
    <name type="scientific">Streptosporangium carneum</name>
    <dbReference type="NCBI Taxonomy" id="47481"/>
    <lineage>
        <taxon>Bacteria</taxon>
        <taxon>Bacillati</taxon>
        <taxon>Actinomycetota</taxon>
        <taxon>Actinomycetes</taxon>
        <taxon>Streptosporangiales</taxon>
        <taxon>Streptosporangiaceae</taxon>
        <taxon>Streptosporangium</taxon>
    </lineage>
</organism>
<reference evidence="1" key="1">
    <citation type="journal article" date="2014" name="Int. J. Syst. Evol. Microbiol.">
        <title>Complete genome sequence of Corynebacterium casei LMG S-19264T (=DSM 44701T), isolated from a smear-ripened cheese.</title>
        <authorList>
            <consortium name="US DOE Joint Genome Institute (JGI-PGF)"/>
            <person name="Walter F."/>
            <person name="Albersmeier A."/>
            <person name="Kalinowski J."/>
            <person name="Ruckert C."/>
        </authorList>
    </citation>
    <scope>NUCLEOTIDE SEQUENCE</scope>
    <source>
        <strain evidence="1">VKM Ac-2007</strain>
    </source>
</reference>
<evidence type="ECO:0000313" key="2">
    <source>
        <dbReference type="Proteomes" id="UP001143474"/>
    </source>
</evidence>
<reference evidence="1" key="2">
    <citation type="submission" date="2023-01" db="EMBL/GenBank/DDBJ databases">
        <authorList>
            <person name="Sun Q."/>
            <person name="Evtushenko L."/>
        </authorList>
    </citation>
    <scope>NUCLEOTIDE SEQUENCE</scope>
    <source>
        <strain evidence="1">VKM Ac-2007</strain>
    </source>
</reference>
<dbReference type="Proteomes" id="UP001143474">
    <property type="component" value="Unassembled WGS sequence"/>
</dbReference>
<dbReference type="RefSeq" id="WP_271215636.1">
    <property type="nucleotide sequence ID" value="NZ_BAAAVD010000006.1"/>
</dbReference>
<dbReference type="EMBL" id="BSEV01000001">
    <property type="protein sequence ID" value="GLK07067.1"/>
    <property type="molecule type" value="Genomic_DNA"/>
</dbReference>
<proteinExistence type="predicted"/>
<dbReference type="Pfam" id="PF13671">
    <property type="entry name" value="AAA_33"/>
    <property type="match status" value="1"/>
</dbReference>